<proteinExistence type="predicted"/>
<dbReference type="RefSeq" id="WP_015669938.1">
    <property type="nucleotide sequence ID" value="NC_020453.1"/>
</dbReference>
<reference evidence="1 2" key="1">
    <citation type="journal article" date="2013" name="Appl. Environ. Microbiol.">
        <title>Genome analysis suggests that the soil oligotrophic bacterium Agromonas oligotrophica (Bradyrhizobium oligotrophicum) is a nitrogen-fixing symbiont of Aeschynomene indica.</title>
        <authorList>
            <person name="Okubo T."/>
            <person name="Fukushima S."/>
            <person name="Itakura M."/>
            <person name="Oshima K."/>
            <person name="Longtonglang A."/>
            <person name="Teaumroong N."/>
            <person name="Mitsui H."/>
            <person name="Hattori M."/>
            <person name="Hattori R."/>
            <person name="Hattori T."/>
            <person name="Minamisawa K."/>
        </authorList>
    </citation>
    <scope>NUCLEOTIDE SEQUENCE [LARGE SCALE GENOMIC DNA]</scope>
    <source>
        <strain evidence="1 2">S58</strain>
    </source>
</reference>
<name>M4ZGH7_9BRAD</name>
<organism evidence="1 2">
    <name type="scientific">Bradyrhizobium oligotrophicum S58</name>
    <dbReference type="NCBI Taxonomy" id="1245469"/>
    <lineage>
        <taxon>Bacteria</taxon>
        <taxon>Pseudomonadati</taxon>
        <taxon>Pseudomonadota</taxon>
        <taxon>Alphaproteobacteria</taxon>
        <taxon>Hyphomicrobiales</taxon>
        <taxon>Nitrobacteraceae</taxon>
        <taxon>Bradyrhizobium</taxon>
    </lineage>
</organism>
<dbReference type="Proteomes" id="UP000011841">
    <property type="component" value="Chromosome"/>
</dbReference>
<dbReference type="KEGG" id="aol:S58_68980"/>
<dbReference type="EMBL" id="AP012603">
    <property type="protein sequence ID" value="BAM92864.1"/>
    <property type="molecule type" value="Genomic_DNA"/>
</dbReference>
<evidence type="ECO:0000313" key="2">
    <source>
        <dbReference type="Proteomes" id="UP000011841"/>
    </source>
</evidence>
<keyword evidence="2" id="KW-1185">Reference proteome</keyword>
<dbReference type="eggNOG" id="ENOG5032MTZ">
    <property type="taxonomic scope" value="Bacteria"/>
</dbReference>
<dbReference type="PATRIC" id="fig|1245469.3.peg.7058"/>
<dbReference type="OrthoDB" id="8240816at2"/>
<sequence length="85" mass="9007">MTDSFATDGSRDQFIVAGRSTSDTSHLTAFEDALKGISGASIVARGGSPDQPHLVVNLTSRDAEQLKSRFGAALIIERNAKLSPF</sequence>
<dbReference type="GeneID" id="301820572"/>
<dbReference type="AlphaFoldDB" id="M4ZGH7"/>
<dbReference type="HOGENOM" id="CLU_192013_0_0_5"/>
<gene>
    <name evidence="1" type="ORF">S58_68980</name>
</gene>
<accession>M4ZGH7</accession>
<dbReference type="STRING" id="1245469.S58_68980"/>
<evidence type="ECO:0000313" key="1">
    <source>
        <dbReference type="EMBL" id="BAM92864.1"/>
    </source>
</evidence>
<protein>
    <submittedName>
        <fullName evidence="1">Uncharacterized protein</fullName>
    </submittedName>
</protein>